<keyword evidence="1" id="KW-0472">Membrane</keyword>
<reference evidence="2 3" key="1">
    <citation type="submission" date="2018-10" db="EMBL/GenBank/DDBJ databases">
        <authorList>
            <consortium name="IHU Genomes"/>
        </authorList>
    </citation>
    <scope>NUCLEOTIDE SEQUENCE [LARGE SCALE GENOMIC DNA]</scope>
    <source>
        <strain evidence="2 3">A1</strain>
    </source>
</reference>
<dbReference type="Pfam" id="PF04070">
    <property type="entry name" value="DUF378"/>
    <property type="match status" value="1"/>
</dbReference>
<proteinExistence type="predicted"/>
<organism evidence="2 3">
    <name type="scientific">Yasminevirus sp. GU-2018</name>
    <dbReference type="NCBI Taxonomy" id="2420051"/>
    <lineage>
        <taxon>Viruses</taxon>
        <taxon>Varidnaviria</taxon>
        <taxon>Bamfordvirae</taxon>
        <taxon>Nucleocytoviricota</taxon>
        <taxon>Megaviricetes</taxon>
        <taxon>Imitervirales</taxon>
        <taxon>Mimiviridae</taxon>
        <taxon>Klosneuvirinae</taxon>
        <taxon>Yasminevirus</taxon>
        <taxon>Yasminevirus saudimassiliense</taxon>
    </lineage>
</organism>
<evidence type="ECO:0000256" key="1">
    <source>
        <dbReference type="SAM" id="Phobius"/>
    </source>
</evidence>
<feature type="transmembrane region" description="Helical" evidence="1">
    <location>
        <begin position="35"/>
        <end position="57"/>
    </location>
</feature>
<name>A0A5K0U9B2_9VIRU</name>
<keyword evidence="3" id="KW-1185">Reference proteome</keyword>
<gene>
    <name evidence="2" type="ORF">YASMINEVIRUS_179</name>
</gene>
<comment type="caution">
    <text evidence="2">The sequence shown here is derived from an EMBL/GenBank/DDBJ whole genome shotgun (WGS) entry which is preliminary data.</text>
</comment>
<dbReference type="Proteomes" id="UP000594342">
    <property type="component" value="Unassembled WGS sequence"/>
</dbReference>
<keyword evidence="1" id="KW-1133">Transmembrane helix</keyword>
<dbReference type="InterPro" id="IPR007211">
    <property type="entry name" value="DUF378"/>
</dbReference>
<dbReference type="EMBL" id="UPSH01000001">
    <property type="protein sequence ID" value="VBB17716.1"/>
    <property type="molecule type" value="Genomic_DNA"/>
</dbReference>
<protein>
    <submittedName>
        <fullName evidence="2">Uncharacterized protein</fullName>
    </submittedName>
</protein>
<evidence type="ECO:0000313" key="3">
    <source>
        <dbReference type="Proteomes" id="UP000594342"/>
    </source>
</evidence>
<keyword evidence="1" id="KW-0812">Transmembrane</keyword>
<sequence length="174" mass="19364">MVKLHIVAIILILLGAVNTTTCLFDVNLVQGLGNYTHDSVSSALYVLIGLSVLYIMFDRSTYLPFLGESVFPCHILAPRTPVGADQQVKIKTRPNTKIVYWAAEPDKNSDRGYQEAYKSYQNSGVVVSDRKGVAVLQVKKPSGYKVPFSKLGAHIHYRECVNKNMLNEVKTVFV</sequence>
<evidence type="ECO:0000313" key="2">
    <source>
        <dbReference type="EMBL" id="VBB17716.1"/>
    </source>
</evidence>
<accession>A0A5K0U9B2</accession>